<dbReference type="AlphaFoldDB" id="A0A0A9BZC7"/>
<protein>
    <submittedName>
        <fullName evidence="1">Uncharacterized protein</fullName>
    </submittedName>
</protein>
<dbReference type="EMBL" id="GBRH01229254">
    <property type="protein sequence ID" value="JAD68641.1"/>
    <property type="molecule type" value="Transcribed_RNA"/>
</dbReference>
<name>A0A0A9BZC7_ARUDO</name>
<evidence type="ECO:0000313" key="1">
    <source>
        <dbReference type="EMBL" id="JAD68641.1"/>
    </source>
</evidence>
<proteinExistence type="predicted"/>
<reference evidence="1" key="1">
    <citation type="submission" date="2014-09" db="EMBL/GenBank/DDBJ databases">
        <authorList>
            <person name="Magalhaes I.L.F."/>
            <person name="Oliveira U."/>
            <person name="Santos F.R."/>
            <person name="Vidigal T.H.D.A."/>
            <person name="Brescovit A.D."/>
            <person name="Santos A.J."/>
        </authorList>
    </citation>
    <scope>NUCLEOTIDE SEQUENCE</scope>
    <source>
        <tissue evidence="1">Shoot tissue taken approximately 20 cm above the soil surface</tissue>
    </source>
</reference>
<accession>A0A0A9BZC7</accession>
<reference evidence="1" key="2">
    <citation type="journal article" date="2015" name="Data Brief">
        <title>Shoot transcriptome of the giant reed, Arundo donax.</title>
        <authorList>
            <person name="Barrero R.A."/>
            <person name="Guerrero F.D."/>
            <person name="Moolhuijzen P."/>
            <person name="Goolsby J.A."/>
            <person name="Tidwell J."/>
            <person name="Bellgard S.E."/>
            <person name="Bellgard M.I."/>
        </authorList>
    </citation>
    <scope>NUCLEOTIDE SEQUENCE</scope>
    <source>
        <tissue evidence="1">Shoot tissue taken approximately 20 cm above the soil surface</tissue>
    </source>
</reference>
<organism evidence="1">
    <name type="scientific">Arundo donax</name>
    <name type="common">Giant reed</name>
    <name type="synonym">Donax arundinaceus</name>
    <dbReference type="NCBI Taxonomy" id="35708"/>
    <lineage>
        <taxon>Eukaryota</taxon>
        <taxon>Viridiplantae</taxon>
        <taxon>Streptophyta</taxon>
        <taxon>Embryophyta</taxon>
        <taxon>Tracheophyta</taxon>
        <taxon>Spermatophyta</taxon>
        <taxon>Magnoliopsida</taxon>
        <taxon>Liliopsida</taxon>
        <taxon>Poales</taxon>
        <taxon>Poaceae</taxon>
        <taxon>PACMAD clade</taxon>
        <taxon>Arundinoideae</taxon>
        <taxon>Arundineae</taxon>
        <taxon>Arundo</taxon>
    </lineage>
</organism>
<sequence>MCYFVHARRLPSVQLSFGWANMFIGGLLYRVMHTCISYPLIPEKVTRSYLIFRLNAHCAGLLCWSILCLV</sequence>